<sequence>MNKTVMKLQKYSIGTGDRFGCQGKAQLKAIIKAKEENLDIAIVWNKSHREHVIIGTTPADVLDEAQSAIRELNWSGSYYIDADHVSFSNIDLFIDSSSFFTLDVADMIGQRASDEEINLFIEKYERFQGKTNIPNLDEPLMVNDDILRTITAKYLLAVKEAGRIYRKIEKKKRSK</sequence>
<comment type="caution">
    <text evidence="1">The sequence shown here is derived from an EMBL/GenBank/DDBJ whole genome shotgun (WGS) entry which is preliminary data.</text>
</comment>
<dbReference type="AlphaFoldDB" id="X1BZK7"/>
<reference evidence="1" key="1">
    <citation type="journal article" date="2014" name="Front. Microbiol.">
        <title>High frequency of phylogenetically diverse reductive dehalogenase-homologous genes in deep subseafloor sedimentary metagenomes.</title>
        <authorList>
            <person name="Kawai M."/>
            <person name="Futagami T."/>
            <person name="Toyoda A."/>
            <person name="Takaki Y."/>
            <person name="Nishi S."/>
            <person name="Hori S."/>
            <person name="Arai W."/>
            <person name="Tsubouchi T."/>
            <person name="Morono Y."/>
            <person name="Uchiyama I."/>
            <person name="Ito T."/>
            <person name="Fujiyama A."/>
            <person name="Inagaki F."/>
            <person name="Takami H."/>
        </authorList>
    </citation>
    <scope>NUCLEOTIDE SEQUENCE</scope>
    <source>
        <strain evidence="1">Expedition CK06-06</strain>
    </source>
</reference>
<dbReference type="Pfam" id="PF16257">
    <property type="entry name" value="UxaE"/>
    <property type="match status" value="1"/>
</dbReference>
<protein>
    <submittedName>
        <fullName evidence="1">Uncharacterized protein</fullName>
    </submittedName>
</protein>
<organism evidence="1">
    <name type="scientific">marine sediment metagenome</name>
    <dbReference type="NCBI Taxonomy" id="412755"/>
    <lineage>
        <taxon>unclassified sequences</taxon>
        <taxon>metagenomes</taxon>
        <taxon>ecological metagenomes</taxon>
    </lineage>
</organism>
<evidence type="ECO:0000313" key="1">
    <source>
        <dbReference type="EMBL" id="GAG89648.1"/>
    </source>
</evidence>
<dbReference type="InterPro" id="IPR032586">
    <property type="entry name" value="UxaE"/>
</dbReference>
<proteinExistence type="predicted"/>
<accession>X1BZK7</accession>
<dbReference type="EMBL" id="BART01010601">
    <property type="protein sequence ID" value="GAG89648.1"/>
    <property type="molecule type" value="Genomic_DNA"/>
</dbReference>
<dbReference type="GO" id="GO:0016853">
    <property type="term" value="F:isomerase activity"/>
    <property type="evidence" value="ECO:0007669"/>
    <property type="project" value="InterPro"/>
</dbReference>
<gene>
    <name evidence="1" type="ORF">S01H4_22974</name>
</gene>
<name>X1BZK7_9ZZZZ</name>